<dbReference type="Pfam" id="PF04960">
    <property type="entry name" value="Glutaminase"/>
    <property type="match status" value="1"/>
</dbReference>
<feature type="binding site" evidence="6">
    <location>
        <position position="199"/>
    </location>
    <ligand>
        <name>substrate</name>
    </ligand>
</feature>
<dbReference type="NCBIfam" id="TIGR03814">
    <property type="entry name" value="Gln_ase"/>
    <property type="match status" value="1"/>
</dbReference>
<comment type="caution">
    <text evidence="7">The sequence shown here is derived from an EMBL/GenBank/DDBJ whole genome shotgun (WGS) entry which is preliminary data.</text>
</comment>
<feature type="binding site" evidence="6">
    <location>
        <position position="251"/>
    </location>
    <ligand>
        <name>substrate</name>
    </ligand>
</feature>
<feature type="binding site" evidence="6">
    <location>
        <position position="168"/>
    </location>
    <ligand>
        <name>substrate</name>
    </ligand>
</feature>
<dbReference type="NCBIfam" id="NF002132">
    <property type="entry name" value="PRK00971.1-1"/>
    <property type="match status" value="1"/>
</dbReference>
<evidence type="ECO:0000256" key="3">
    <source>
        <dbReference type="ARBA" id="ARBA00012918"/>
    </source>
</evidence>
<comment type="subunit">
    <text evidence="2 6">Homotetramer.</text>
</comment>
<dbReference type="Proteomes" id="UP000708576">
    <property type="component" value="Unassembled WGS sequence"/>
</dbReference>
<feature type="binding site" evidence="6">
    <location>
        <position position="74"/>
    </location>
    <ligand>
        <name>substrate</name>
    </ligand>
</feature>
<keyword evidence="6" id="KW-0007">Acetylation</keyword>
<dbReference type="PANTHER" id="PTHR12544:SF29">
    <property type="entry name" value="GLUTAMINASE"/>
    <property type="match status" value="1"/>
</dbReference>
<reference evidence="7 8" key="1">
    <citation type="journal article" date="2015" name="Int. J. Syst. Evol. Microbiol.">
        <title>Carboxylicivirga linearis sp. nov., isolated from a sea cucumber culture pond.</title>
        <authorList>
            <person name="Wang F.Q."/>
            <person name="Zhou Y.X."/>
            <person name="Lin X.Z."/>
            <person name="Chen G.J."/>
            <person name="Du Z.J."/>
        </authorList>
    </citation>
    <scope>NUCLEOTIDE SEQUENCE [LARGE SCALE GENOMIC DNA]</scope>
    <source>
        <strain evidence="7 8">FB218</strain>
    </source>
</reference>
<evidence type="ECO:0000313" key="8">
    <source>
        <dbReference type="Proteomes" id="UP000708576"/>
    </source>
</evidence>
<dbReference type="GO" id="GO:0004359">
    <property type="term" value="F:glutaminase activity"/>
    <property type="evidence" value="ECO:0007669"/>
    <property type="project" value="UniProtKB-EC"/>
</dbReference>
<comment type="similarity">
    <text evidence="1 6">Belongs to the glutaminase family.</text>
</comment>
<feature type="binding site" evidence="6">
    <location>
        <position position="175"/>
    </location>
    <ligand>
        <name>substrate</name>
    </ligand>
</feature>
<gene>
    <name evidence="6" type="primary">glsA</name>
    <name evidence="7" type="ORF">KEM10_11065</name>
</gene>
<dbReference type="EMBL" id="JAGUCO010000006">
    <property type="protein sequence ID" value="MBS2098820.1"/>
    <property type="molecule type" value="Genomic_DNA"/>
</dbReference>
<organism evidence="7 8">
    <name type="scientific">Carboxylicivirga linearis</name>
    <dbReference type="NCBI Taxonomy" id="1628157"/>
    <lineage>
        <taxon>Bacteria</taxon>
        <taxon>Pseudomonadati</taxon>
        <taxon>Bacteroidota</taxon>
        <taxon>Bacteroidia</taxon>
        <taxon>Marinilabiliales</taxon>
        <taxon>Marinilabiliaceae</taxon>
        <taxon>Carboxylicivirga</taxon>
    </lineage>
</organism>
<dbReference type="Gene3D" id="3.40.710.10">
    <property type="entry name" value="DD-peptidase/beta-lactamase superfamily"/>
    <property type="match status" value="1"/>
</dbReference>
<evidence type="ECO:0000256" key="1">
    <source>
        <dbReference type="ARBA" id="ARBA00011076"/>
    </source>
</evidence>
<dbReference type="InterPro" id="IPR012338">
    <property type="entry name" value="Beta-lactam/transpept-like"/>
</dbReference>
<comment type="catalytic activity">
    <reaction evidence="5 6">
        <text>L-glutamine + H2O = L-glutamate + NH4(+)</text>
        <dbReference type="Rhea" id="RHEA:15889"/>
        <dbReference type="ChEBI" id="CHEBI:15377"/>
        <dbReference type="ChEBI" id="CHEBI:28938"/>
        <dbReference type="ChEBI" id="CHEBI:29985"/>
        <dbReference type="ChEBI" id="CHEBI:58359"/>
        <dbReference type="EC" id="3.5.1.2"/>
    </reaction>
</comment>
<dbReference type="RefSeq" id="WP_212216062.1">
    <property type="nucleotide sequence ID" value="NZ_JAGUCO010000006.1"/>
</dbReference>
<dbReference type="InterPro" id="IPR015868">
    <property type="entry name" value="Glutaminase"/>
</dbReference>
<dbReference type="HAMAP" id="MF_00313">
    <property type="entry name" value="Glutaminase"/>
    <property type="match status" value="1"/>
</dbReference>
<keyword evidence="8" id="KW-1185">Reference proteome</keyword>
<evidence type="ECO:0000256" key="5">
    <source>
        <dbReference type="ARBA" id="ARBA00049534"/>
    </source>
</evidence>
<name>A0ABS5JV84_9BACT</name>
<evidence type="ECO:0000256" key="6">
    <source>
        <dbReference type="HAMAP-Rule" id="MF_00313"/>
    </source>
</evidence>
<protein>
    <recommendedName>
        <fullName evidence="3 6">Glutaminase</fullName>
        <ecNumber evidence="3 6">3.5.1.2</ecNumber>
    </recommendedName>
</protein>
<dbReference type="PANTHER" id="PTHR12544">
    <property type="entry name" value="GLUTAMINASE"/>
    <property type="match status" value="1"/>
</dbReference>
<evidence type="ECO:0000256" key="4">
    <source>
        <dbReference type="ARBA" id="ARBA00022801"/>
    </source>
</evidence>
<feature type="binding site" evidence="6">
    <location>
        <position position="269"/>
    </location>
    <ligand>
        <name>substrate</name>
    </ligand>
</feature>
<feature type="binding site" evidence="6">
    <location>
        <position position="124"/>
    </location>
    <ligand>
        <name>substrate</name>
    </ligand>
</feature>
<evidence type="ECO:0000313" key="7">
    <source>
        <dbReference type="EMBL" id="MBS2098820.1"/>
    </source>
</evidence>
<keyword evidence="4 6" id="KW-0378">Hydrolase</keyword>
<sequence>MDDHIAIEELKAEIPAVLVEIEQEISPLLSLGQVANYIPELSNVDSNNFGMAVRFIDGATFETGNSRTNFSIQSISKVFSLTLAFAILKENLWFRVGKEPSGNPFNSLIQLENEDGKPRNPFINAGAIVIADIISSHFEDPLNTTIDFIREIAINKELSINMGVLQSEKNYGHRNAALAHFMKSYNNIHSDVEDVLDLYFGHCSIEMNCFDLATAFLYLANHGIHPLTGKAYLNASQAKRLNSLLLTCGTYDAAGEFAYKVGMPGKSGVGGGIAAIIPGVLSVAVWSPGLDNYGNSLAGAKALELFTTKTGISIF</sequence>
<dbReference type="SUPFAM" id="SSF56601">
    <property type="entry name" value="beta-lactamase/transpeptidase-like"/>
    <property type="match status" value="1"/>
</dbReference>
<evidence type="ECO:0000256" key="2">
    <source>
        <dbReference type="ARBA" id="ARBA00011881"/>
    </source>
</evidence>
<dbReference type="EC" id="3.5.1.2" evidence="3 6"/>
<dbReference type="NCBIfam" id="NF002133">
    <property type="entry name" value="PRK00971.1-2"/>
    <property type="match status" value="1"/>
</dbReference>
<accession>A0ABS5JV84</accession>
<proteinExistence type="inferred from homology"/>